<comment type="caution">
    <text evidence="1">The sequence shown here is derived from an EMBL/GenBank/DDBJ whole genome shotgun (WGS) entry which is preliminary data.</text>
</comment>
<dbReference type="RefSeq" id="WP_261961455.1">
    <property type="nucleotide sequence ID" value="NZ_BAAAXA010000001.1"/>
</dbReference>
<sequence>MVTNDRHDTFTAFGSSAQPRLALAPGQSARAVLNGGWWPHSWDPAAELPGLVAEVVERYGPIRRLMLNSHTWDPCFDRFVVGTGTVHIRWFSSADPGLLSVITEAGDQLNLLIVPPDTPAAAARAALDKAADPANALHATAILATVLPPAP</sequence>
<keyword evidence="2" id="KW-1185">Reference proteome</keyword>
<protein>
    <submittedName>
        <fullName evidence="1">Uncharacterized protein</fullName>
    </submittedName>
</protein>
<dbReference type="AlphaFoldDB" id="A0A9W6NNM4"/>
<reference evidence="1" key="2">
    <citation type="submission" date="2023-01" db="EMBL/GenBank/DDBJ databases">
        <authorList>
            <person name="Sun Q."/>
            <person name="Evtushenko L."/>
        </authorList>
    </citation>
    <scope>NUCLEOTIDE SEQUENCE</scope>
    <source>
        <strain evidence="1">VKM Ac-1321</strain>
    </source>
</reference>
<organism evidence="1 2">
    <name type="scientific">Dactylosporangium matsuzakiense</name>
    <dbReference type="NCBI Taxonomy" id="53360"/>
    <lineage>
        <taxon>Bacteria</taxon>
        <taxon>Bacillati</taxon>
        <taxon>Actinomycetota</taxon>
        <taxon>Actinomycetes</taxon>
        <taxon>Micromonosporales</taxon>
        <taxon>Micromonosporaceae</taxon>
        <taxon>Dactylosporangium</taxon>
    </lineage>
</organism>
<dbReference type="Proteomes" id="UP001143480">
    <property type="component" value="Unassembled WGS sequence"/>
</dbReference>
<evidence type="ECO:0000313" key="1">
    <source>
        <dbReference type="EMBL" id="GLL03388.1"/>
    </source>
</evidence>
<dbReference type="Pfam" id="PF19457">
    <property type="entry name" value="DUF5994"/>
    <property type="match status" value="1"/>
</dbReference>
<evidence type="ECO:0000313" key="2">
    <source>
        <dbReference type="Proteomes" id="UP001143480"/>
    </source>
</evidence>
<reference evidence="1" key="1">
    <citation type="journal article" date="2014" name="Int. J. Syst. Evol. Microbiol.">
        <title>Complete genome sequence of Corynebacterium casei LMG S-19264T (=DSM 44701T), isolated from a smear-ripened cheese.</title>
        <authorList>
            <consortium name="US DOE Joint Genome Institute (JGI-PGF)"/>
            <person name="Walter F."/>
            <person name="Albersmeier A."/>
            <person name="Kalinowski J."/>
            <person name="Ruckert C."/>
        </authorList>
    </citation>
    <scope>NUCLEOTIDE SEQUENCE</scope>
    <source>
        <strain evidence="1">VKM Ac-1321</strain>
    </source>
</reference>
<dbReference type="InterPro" id="IPR046036">
    <property type="entry name" value="DUF5994"/>
</dbReference>
<accession>A0A9W6NNM4</accession>
<gene>
    <name evidence="1" type="ORF">GCM10017581_051330</name>
</gene>
<proteinExistence type="predicted"/>
<dbReference type="EMBL" id="BSFP01000033">
    <property type="protein sequence ID" value="GLL03388.1"/>
    <property type="molecule type" value="Genomic_DNA"/>
</dbReference>
<name>A0A9W6NNM4_9ACTN</name>